<reference evidence="2 3" key="1">
    <citation type="submission" date="2023-07" db="EMBL/GenBank/DDBJ databases">
        <title>Genomic Encyclopedia of Type Strains, Phase IV (KMG-IV): sequencing the most valuable type-strain genomes for metagenomic binning, comparative biology and taxonomic classification.</title>
        <authorList>
            <person name="Goeker M."/>
        </authorList>
    </citation>
    <scope>NUCLEOTIDE SEQUENCE [LARGE SCALE GENOMIC DNA]</scope>
    <source>
        <strain evidence="2 3">DSM 18695</strain>
    </source>
</reference>
<proteinExistence type="predicted"/>
<feature type="transmembrane region" description="Helical" evidence="1">
    <location>
        <begin position="162"/>
        <end position="183"/>
    </location>
</feature>
<dbReference type="Proteomes" id="UP001228905">
    <property type="component" value="Unassembled WGS sequence"/>
</dbReference>
<keyword evidence="1" id="KW-0472">Membrane</keyword>
<feature type="transmembrane region" description="Helical" evidence="1">
    <location>
        <begin position="37"/>
        <end position="55"/>
    </location>
</feature>
<organism evidence="2 3">
    <name type="scientific">Caulobacter ginsengisoli</name>
    <dbReference type="NCBI Taxonomy" id="400775"/>
    <lineage>
        <taxon>Bacteria</taxon>
        <taxon>Pseudomonadati</taxon>
        <taxon>Pseudomonadota</taxon>
        <taxon>Alphaproteobacteria</taxon>
        <taxon>Caulobacterales</taxon>
        <taxon>Caulobacteraceae</taxon>
        <taxon>Caulobacter</taxon>
    </lineage>
</organism>
<evidence type="ECO:0000313" key="2">
    <source>
        <dbReference type="EMBL" id="MDQ0465097.1"/>
    </source>
</evidence>
<feature type="transmembrane region" description="Helical" evidence="1">
    <location>
        <begin position="189"/>
        <end position="208"/>
    </location>
</feature>
<dbReference type="RefSeq" id="WP_307350217.1">
    <property type="nucleotide sequence ID" value="NZ_JAUSVS010000005.1"/>
</dbReference>
<comment type="caution">
    <text evidence="2">The sequence shown here is derived from an EMBL/GenBank/DDBJ whole genome shotgun (WGS) entry which is preliminary data.</text>
</comment>
<name>A0ABU0ISW4_9CAUL</name>
<evidence type="ECO:0000313" key="3">
    <source>
        <dbReference type="Proteomes" id="UP001228905"/>
    </source>
</evidence>
<keyword evidence="1" id="KW-0812">Transmembrane</keyword>
<dbReference type="EMBL" id="JAUSVS010000005">
    <property type="protein sequence ID" value="MDQ0465097.1"/>
    <property type="molecule type" value="Genomic_DNA"/>
</dbReference>
<keyword evidence="3" id="KW-1185">Reference proteome</keyword>
<evidence type="ECO:0000256" key="1">
    <source>
        <dbReference type="SAM" id="Phobius"/>
    </source>
</evidence>
<keyword evidence="1" id="KW-1133">Transmembrane helix</keyword>
<accession>A0ABU0ISW4</accession>
<gene>
    <name evidence="2" type="ORF">QO010_002881</name>
</gene>
<protein>
    <submittedName>
        <fullName evidence="2">Uncharacterized protein</fullName>
    </submittedName>
</protein>
<sequence length="313" mass="34671">MSLDLNFGKLLGFSALLWLVLIVALLADPGAWTAWQVTAFFVFPVICTAILWAIARRDWRLEAIPHGLIHHTLGRTERFDWRAMGPFTVKGLPIGPKVLEFPYPAQADGSGPPRRLLLVFGDQSGAQTAVTLERFRRLYLRAPQAPEPVDATIRLAMSWFRLFMLLRPAFLVVGIGAGAAMTWLPGVDVRLLLFGVIVLSVAAVALVARLHSLTLGDHALVLTGWGRETEISWIAIEEVRLVTGGVWPFRLPVLALTWRGDAPPFHKTRIGDLYGDWRLEDLLPLIDERRIAAFEAINADEPPSAQPTPVSGR</sequence>